<dbReference type="PANTHER" id="PTHR44846:SF1">
    <property type="entry name" value="MANNOSYL-D-GLYCERATE TRANSPORT_METABOLISM SYSTEM REPRESSOR MNGR-RELATED"/>
    <property type="match status" value="1"/>
</dbReference>
<dbReference type="Gene3D" id="1.10.10.10">
    <property type="entry name" value="Winged helix-like DNA-binding domain superfamily/Winged helix DNA-binding domain"/>
    <property type="match status" value="1"/>
</dbReference>
<evidence type="ECO:0000256" key="3">
    <source>
        <dbReference type="ARBA" id="ARBA00023163"/>
    </source>
</evidence>
<dbReference type="Proteomes" id="UP000245697">
    <property type="component" value="Unassembled WGS sequence"/>
</dbReference>
<keyword evidence="2" id="KW-0238">DNA-binding</keyword>
<dbReference type="SUPFAM" id="SSF46785">
    <property type="entry name" value="Winged helix' DNA-binding domain"/>
    <property type="match status" value="1"/>
</dbReference>
<keyword evidence="3" id="KW-0804">Transcription</keyword>
<dbReference type="InterPro" id="IPR028978">
    <property type="entry name" value="Chorismate_lyase_/UTRA_dom_sf"/>
</dbReference>
<dbReference type="Gene3D" id="3.40.1410.10">
    <property type="entry name" value="Chorismate lyase-like"/>
    <property type="match status" value="1"/>
</dbReference>
<organism evidence="5 6">
    <name type="scientific">Actinoplanes xinjiangensis</name>
    <dbReference type="NCBI Taxonomy" id="512350"/>
    <lineage>
        <taxon>Bacteria</taxon>
        <taxon>Bacillati</taxon>
        <taxon>Actinomycetota</taxon>
        <taxon>Actinomycetes</taxon>
        <taxon>Micromonosporales</taxon>
        <taxon>Micromonosporaceae</taxon>
        <taxon>Actinoplanes</taxon>
    </lineage>
</organism>
<name>A0A316F6E7_9ACTN</name>
<keyword evidence="6" id="KW-1185">Reference proteome</keyword>
<dbReference type="Pfam" id="PF00392">
    <property type="entry name" value="GntR"/>
    <property type="match status" value="1"/>
</dbReference>
<dbReference type="Pfam" id="PF07702">
    <property type="entry name" value="UTRA"/>
    <property type="match status" value="1"/>
</dbReference>
<dbReference type="GO" id="GO:0045892">
    <property type="term" value="P:negative regulation of DNA-templated transcription"/>
    <property type="evidence" value="ECO:0007669"/>
    <property type="project" value="TreeGrafter"/>
</dbReference>
<evidence type="ECO:0000259" key="4">
    <source>
        <dbReference type="PROSITE" id="PS50949"/>
    </source>
</evidence>
<feature type="domain" description="HTH gntR-type" evidence="4">
    <location>
        <begin position="4"/>
        <end position="70"/>
    </location>
</feature>
<accession>A0A316F6E7</accession>
<proteinExistence type="predicted"/>
<keyword evidence="1" id="KW-0805">Transcription regulation</keyword>
<protein>
    <submittedName>
        <fullName evidence="5">GntR family transcriptional regulator</fullName>
    </submittedName>
</protein>
<dbReference type="GO" id="GO:0003677">
    <property type="term" value="F:DNA binding"/>
    <property type="evidence" value="ECO:0007669"/>
    <property type="project" value="UniProtKB-KW"/>
</dbReference>
<dbReference type="AlphaFoldDB" id="A0A316F6E7"/>
<dbReference type="InterPro" id="IPR000524">
    <property type="entry name" value="Tscrpt_reg_HTH_GntR"/>
</dbReference>
<dbReference type="PANTHER" id="PTHR44846">
    <property type="entry name" value="MANNOSYL-D-GLYCERATE TRANSPORT/METABOLISM SYSTEM REPRESSOR MNGR-RELATED"/>
    <property type="match status" value="1"/>
</dbReference>
<evidence type="ECO:0000313" key="5">
    <source>
        <dbReference type="EMBL" id="PWK39489.1"/>
    </source>
</evidence>
<dbReference type="SUPFAM" id="SSF64288">
    <property type="entry name" value="Chorismate lyase-like"/>
    <property type="match status" value="1"/>
</dbReference>
<gene>
    <name evidence="5" type="ORF">BC793_12261</name>
</gene>
<dbReference type="PRINTS" id="PR00035">
    <property type="entry name" value="HTHGNTR"/>
</dbReference>
<dbReference type="SMART" id="SM00345">
    <property type="entry name" value="HTH_GNTR"/>
    <property type="match status" value="1"/>
</dbReference>
<dbReference type="InterPro" id="IPR011663">
    <property type="entry name" value="UTRA"/>
</dbReference>
<reference evidence="5 6" key="1">
    <citation type="submission" date="2018-05" db="EMBL/GenBank/DDBJ databases">
        <title>Genomic Encyclopedia of Archaeal and Bacterial Type Strains, Phase II (KMG-II): from individual species to whole genera.</title>
        <authorList>
            <person name="Goeker M."/>
        </authorList>
    </citation>
    <scope>NUCLEOTIDE SEQUENCE [LARGE SCALE GENOMIC DNA]</scope>
    <source>
        <strain evidence="5 6">DSM 45184</strain>
    </source>
</reference>
<dbReference type="CDD" id="cd07377">
    <property type="entry name" value="WHTH_GntR"/>
    <property type="match status" value="1"/>
</dbReference>
<sequence>MGDAMRRAEVRERLRELIDARAPGDPMPSERSLSELLSASRPTVRAAIDDLARTGLLVRQHGRGTFTSPHKISQEVPAAFGQAVPPADGDWTSEVLRFRTGPAGARLGRRLQISPGTEVLHVERRRIVDGEPMAVEEIRLPAELVPGITAGDFVSGSLYHLLRERYRVNPAEAVQTVEPTVTDADESLLLAVPLHSPALLFERTTRDDGGRIIEFTRSIYRGDRYRITSHLKLGPHSG</sequence>
<dbReference type="GO" id="GO:0003700">
    <property type="term" value="F:DNA-binding transcription factor activity"/>
    <property type="evidence" value="ECO:0007669"/>
    <property type="project" value="InterPro"/>
</dbReference>
<dbReference type="InterPro" id="IPR036388">
    <property type="entry name" value="WH-like_DNA-bd_sf"/>
</dbReference>
<dbReference type="PROSITE" id="PS50949">
    <property type="entry name" value="HTH_GNTR"/>
    <property type="match status" value="1"/>
</dbReference>
<evidence type="ECO:0000256" key="1">
    <source>
        <dbReference type="ARBA" id="ARBA00023015"/>
    </source>
</evidence>
<dbReference type="InterPro" id="IPR036390">
    <property type="entry name" value="WH_DNA-bd_sf"/>
</dbReference>
<evidence type="ECO:0000313" key="6">
    <source>
        <dbReference type="Proteomes" id="UP000245697"/>
    </source>
</evidence>
<dbReference type="EMBL" id="QGGR01000022">
    <property type="protein sequence ID" value="PWK39489.1"/>
    <property type="molecule type" value="Genomic_DNA"/>
</dbReference>
<comment type="caution">
    <text evidence="5">The sequence shown here is derived from an EMBL/GenBank/DDBJ whole genome shotgun (WGS) entry which is preliminary data.</text>
</comment>
<evidence type="ECO:0000256" key="2">
    <source>
        <dbReference type="ARBA" id="ARBA00023125"/>
    </source>
</evidence>
<dbReference type="InterPro" id="IPR050679">
    <property type="entry name" value="Bact_HTH_transcr_reg"/>
</dbReference>
<dbReference type="SMART" id="SM00866">
    <property type="entry name" value="UTRA"/>
    <property type="match status" value="1"/>
</dbReference>